<dbReference type="AlphaFoldDB" id="A0AA96RE19"/>
<feature type="transmembrane region" description="Helical" evidence="9">
    <location>
        <begin position="329"/>
        <end position="350"/>
    </location>
</feature>
<feature type="transmembrane region" description="Helical" evidence="9">
    <location>
        <begin position="6"/>
        <end position="23"/>
    </location>
</feature>
<sequence length="495" mass="53329">MAVITNDFIIVLFASLLLFGVLATKFTARFNLPSLVFYIAVGMLIGHYFFYDNASLTQIFGIFALIVILFDGGLQTKWKDIRPVAGPALSLATVGVLLTAGIIGVAAKFLLGVGWLEALLFGSIVGSTDAAAVFAVLGNKNVKRSVSSTLEAESGTNDPMAVFLTVSLIELIHAPDTSLLVLALLFLWEMGAGLLLGLLFGKLAVWVINRINLESSGLYPILALSFAILCYGCSALLHASGLLAVYVAAVAIGNSEFVYRHAIVRFNEGFVWLMQILMFTLLGMLVFPEQLRGIIMEGVALSLILMFVARPVGVYISTLFTRFTGKEKLLLSWAGLRGAVPIVLATYPVMAQLNIGVKFFNVVFFVVFTSALIQGSTISWLAERLGLSSGKKPSAPHSLELVSTEETDMEMREVTVNAGSEAAEHPLHRLELPSGTVISAIVRNGEMVAPTGSSELMPGDMVYVLGPKENKEQVKGMFGHKEKEAVLTGGREELE</sequence>
<evidence type="ECO:0000256" key="5">
    <source>
        <dbReference type="ARBA" id="ARBA00022692"/>
    </source>
</evidence>
<feature type="transmembrane region" description="Helical" evidence="9">
    <location>
        <begin position="30"/>
        <end position="50"/>
    </location>
</feature>
<feature type="transmembrane region" description="Helical" evidence="9">
    <location>
        <begin position="56"/>
        <end position="74"/>
    </location>
</feature>
<accession>A0AA96RE19</accession>
<dbReference type="Pfam" id="PF02080">
    <property type="entry name" value="TrkA_C"/>
    <property type="match status" value="1"/>
</dbReference>
<evidence type="ECO:0000256" key="4">
    <source>
        <dbReference type="ARBA" id="ARBA00022475"/>
    </source>
</evidence>
<dbReference type="Pfam" id="PF00999">
    <property type="entry name" value="Na_H_Exchanger"/>
    <property type="match status" value="1"/>
</dbReference>
<dbReference type="InterPro" id="IPR006037">
    <property type="entry name" value="RCK_C"/>
</dbReference>
<feature type="transmembrane region" description="Helical" evidence="9">
    <location>
        <begin position="294"/>
        <end position="317"/>
    </location>
</feature>
<dbReference type="NCBIfam" id="NF003715">
    <property type="entry name" value="PRK05326.1-2"/>
    <property type="match status" value="1"/>
</dbReference>
<dbReference type="EMBL" id="CP130318">
    <property type="protein sequence ID" value="WNQ10031.1"/>
    <property type="molecule type" value="Genomic_DNA"/>
</dbReference>
<reference evidence="11 12" key="1">
    <citation type="submission" date="2022-02" db="EMBL/GenBank/DDBJ databases">
        <title>Paenibacillus sp. MBLB1776 Whole Genome Shotgun Sequencing.</title>
        <authorList>
            <person name="Hwang C.Y."/>
            <person name="Cho E.-S."/>
            <person name="Seo M.-J."/>
        </authorList>
    </citation>
    <scope>NUCLEOTIDE SEQUENCE [LARGE SCALE GENOMIC DNA]</scope>
    <source>
        <strain evidence="11 12">MBLB1776</strain>
    </source>
</reference>
<feature type="domain" description="RCK C-terminal" evidence="10">
    <location>
        <begin position="399"/>
        <end position="480"/>
    </location>
</feature>
<evidence type="ECO:0000256" key="7">
    <source>
        <dbReference type="ARBA" id="ARBA00023065"/>
    </source>
</evidence>
<keyword evidence="2" id="KW-0813">Transport</keyword>
<evidence type="ECO:0000313" key="12">
    <source>
        <dbReference type="Proteomes" id="UP001305702"/>
    </source>
</evidence>
<evidence type="ECO:0000256" key="9">
    <source>
        <dbReference type="SAM" id="Phobius"/>
    </source>
</evidence>
<protein>
    <submittedName>
        <fullName evidence="11">Potassium/proton antiporter</fullName>
    </submittedName>
</protein>
<evidence type="ECO:0000259" key="10">
    <source>
        <dbReference type="PROSITE" id="PS51202"/>
    </source>
</evidence>
<evidence type="ECO:0000256" key="3">
    <source>
        <dbReference type="ARBA" id="ARBA00022449"/>
    </source>
</evidence>
<gene>
    <name evidence="11" type="ORF">MJA45_20745</name>
</gene>
<feature type="transmembrane region" description="Helical" evidence="9">
    <location>
        <begin position="179"/>
        <end position="201"/>
    </location>
</feature>
<dbReference type="GO" id="GO:0005886">
    <property type="term" value="C:plasma membrane"/>
    <property type="evidence" value="ECO:0007669"/>
    <property type="project" value="UniProtKB-SubCell"/>
</dbReference>
<evidence type="ECO:0000256" key="1">
    <source>
        <dbReference type="ARBA" id="ARBA00004651"/>
    </source>
</evidence>
<comment type="subcellular location">
    <subcellularLocation>
        <location evidence="1">Cell membrane</location>
        <topology evidence="1">Multi-pass membrane protein</topology>
    </subcellularLocation>
</comment>
<keyword evidence="12" id="KW-1185">Reference proteome</keyword>
<dbReference type="Gene3D" id="3.30.70.1450">
    <property type="entry name" value="Regulator of K+ conductance, C-terminal domain"/>
    <property type="match status" value="1"/>
</dbReference>
<dbReference type="KEGG" id="paun:MJA45_20745"/>
<evidence type="ECO:0000256" key="8">
    <source>
        <dbReference type="ARBA" id="ARBA00023136"/>
    </source>
</evidence>
<feature type="transmembrane region" description="Helical" evidence="9">
    <location>
        <begin position="270"/>
        <end position="288"/>
    </location>
</feature>
<feature type="transmembrane region" description="Helical" evidence="9">
    <location>
        <begin position="86"/>
        <end position="107"/>
    </location>
</feature>
<keyword evidence="8 9" id="KW-0472">Membrane</keyword>
<dbReference type="Proteomes" id="UP001305702">
    <property type="component" value="Chromosome"/>
</dbReference>
<feature type="transmembrane region" description="Helical" evidence="9">
    <location>
        <begin position="221"/>
        <end position="249"/>
    </location>
</feature>
<evidence type="ECO:0000313" key="11">
    <source>
        <dbReference type="EMBL" id="WNQ10031.1"/>
    </source>
</evidence>
<evidence type="ECO:0000256" key="6">
    <source>
        <dbReference type="ARBA" id="ARBA00022989"/>
    </source>
</evidence>
<dbReference type="GO" id="GO:0015297">
    <property type="term" value="F:antiporter activity"/>
    <property type="evidence" value="ECO:0007669"/>
    <property type="project" value="UniProtKB-KW"/>
</dbReference>
<dbReference type="NCBIfam" id="NF003716">
    <property type="entry name" value="PRK05326.1-3"/>
    <property type="match status" value="1"/>
</dbReference>
<proteinExistence type="predicted"/>
<dbReference type="RefSeq" id="WP_315603805.1">
    <property type="nucleotide sequence ID" value="NZ_CP130318.1"/>
</dbReference>
<name>A0AA96RE19_9BACL</name>
<organism evidence="11 12">
    <name type="scientific">Paenibacillus aurantius</name>
    <dbReference type="NCBI Taxonomy" id="2918900"/>
    <lineage>
        <taxon>Bacteria</taxon>
        <taxon>Bacillati</taxon>
        <taxon>Bacillota</taxon>
        <taxon>Bacilli</taxon>
        <taxon>Bacillales</taxon>
        <taxon>Paenibacillaceae</taxon>
        <taxon>Paenibacillus</taxon>
    </lineage>
</organism>
<dbReference type="PROSITE" id="PS51202">
    <property type="entry name" value="RCK_C"/>
    <property type="match status" value="1"/>
</dbReference>
<dbReference type="PANTHER" id="PTHR32507">
    <property type="entry name" value="NA(+)/H(+) ANTIPORTER 1"/>
    <property type="match status" value="1"/>
</dbReference>
<dbReference type="InterPro" id="IPR038770">
    <property type="entry name" value="Na+/solute_symporter_sf"/>
</dbReference>
<feature type="transmembrane region" description="Helical" evidence="9">
    <location>
        <begin position="113"/>
        <end position="137"/>
    </location>
</feature>
<dbReference type="SUPFAM" id="SSF116726">
    <property type="entry name" value="TrkA C-terminal domain-like"/>
    <property type="match status" value="1"/>
</dbReference>
<dbReference type="InterPro" id="IPR006153">
    <property type="entry name" value="Cation/H_exchanger_TM"/>
</dbReference>
<dbReference type="InterPro" id="IPR036721">
    <property type="entry name" value="RCK_C_sf"/>
</dbReference>
<keyword evidence="5 9" id="KW-0812">Transmembrane</keyword>
<keyword evidence="3" id="KW-0050">Antiport</keyword>
<dbReference type="GO" id="GO:0006813">
    <property type="term" value="P:potassium ion transport"/>
    <property type="evidence" value="ECO:0007669"/>
    <property type="project" value="InterPro"/>
</dbReference>
<keyword evidence="6 9" id="KW-1133">Transmembrane helix</keyword>
<dbReference type="Gene3D" id="1.20.1530.20">
    <property type="match status" value="1"/>
</dbReference>
<dbReference type="GO" id="GO:1902600">
    <property type="term" value="P:proton transmembrane transport"/>
    <property type="evidence" value="ECO:0007669"/>
    <property type="project" value="InterPro"/>
</dbReference>
<keyword evidence="4" id="KW-1003">Cell membrane</keyword>
<keyword evidence="7" id="KW-0406">Ion transport</keyword>
<dbReference type="GO" id="GO:0008324">
    <property type="term" value="F:monoatomic cation transmembrane transporter activity"/>
    <property type="evidence" value="ECO:0007669"/>
    <property type="project" value="InterPro"/>
</dbReference>
<dbReference type="PANTHER" id="PTHR32507:SF7">
    <property type="entry name" value="K(+)_H(+) ANTIPORTER NHAP2"/>
    <property type="match status" value="1"/>
</dbReference>
<feature type="transmembrane region" description="Helical" evidence="9">
    <location>
        <begin position="362"/>
        <end position="382"/>
    </location>
</feature>
<evidence type="ECO:0000256" key="2">
    <source>
        <dbReference type="ARBA" id="ARBA00022448"/>
    </source>
</evidence>